<proteinExistence type="predicted"/>
<evidence type="ECO:0000313" key="2">
    <source>
        <dbReference type="EMBL" id="MDR6294467.1"/>
    </source>
</evidence>
<dbReference type="Gene3D" id="3.40.50.1820">
    <property type="entry name" value="alpha/beta hydrolase"/>
    <property type="match status" value="1"/>
</dbReference>
<dbReference type="InterPro" id="IPR013783">
    <property type="entry name" value="Ig-like_fold"/>
</dbReference>
<evidence type="ECO:0000259" key="1">
    <source>
        <dbReference type="Pfam" id="PF01764"/>
    </source>
</evidence>
<dbReference type="RefSeq" id="WP_309802007.1">
    <property type="nucleotide sequence ID" value="NZ_JAVDPW010000020.1"/>
</dbReference>
<dbReference type="Proteomes" id="UP001262410">
    <property type="component" value="Unassembled WGS sequence"/>
</dbReference>
<dbReference type="EMBL" id="JAVDPW010000020">
    <property type="protein sequence ID" value="MDR6294467.1"/>
    <property type="molecule type" value="Genomic_DNA"/>
</dbReference>
<dbReference type="InterPro" id="IPR002921">
    <property type="entry name" value="Fungal_lipase-type"/>
</dbReference>
<comment type="caution">
    <text evidence="2">The sequence shown here is derived from an EMBL/GenBank/DDBJ whole genome shotgun (WGS) entry which is preliminary data.</text>
</comment>
<dbReference type="CDD" id="cd00102">
    <property type="entry name" value="IPT"/>
    <property type="match status" value="1"/>
</dbReference>
<feature type="domain" description="Fungal lipase-type" evidence="1">
    <location>
        <begin position="119"/>
        <end position="228"/>
    </location>
</feature>
<evidence type="ECO:0000313" key="3">
    <source>
        <dbReference type="Proteomes" id="UP001262410"/>
    </source>
</evidence>
<dbReference type="PANTHER" id="PTHR45856:SF24">
    <property type="entry name" value="FUNGAL LIPASE-LIKE DOMAIN-CONTAINING PROTEIN"/>
    <property type="match status" value="1"/>
</dbReference>
<dbReference type="InterPro" id="IPR051218">
    <property type="entry name" value="Sec_MonoDiacylglyc_Lipase"/>
</dbReference>
<dbReference type="Gene3D" id="2.60.40.10">
    <property type="entry name" value="Immunoglobulins"/>
    <property type="match status" value="1"/>
</dbReference>
<dbReference type="SUPFAM" id="SSF81296">
    <property type="entry name" value="E set domains"/>
    <property type="match status" value="1"/>
</dbReference>
<sequence length="437" mass="44454">MATYTDTQIMMTLAAFTADGATARPSGETPAQQAARIGQGITAQLALTDLATQGNWSLTWVGLTQSGANLAYIAQGPNDSDGNSTYALILRGTVMGNPIDTAQDMQVGLMLPFAAGGTPTSGSVGNISQGAMAAFTDIVMGTDLVSQLQSSAPYTLYVVGHSLGGAMATTVALFLQQLVSAGTLSITSILPYTFAAPTAGDANFAAWFDSQFPGAVCTYNKYDLVPNAWATLASLPGGFITHPFYPGSSSNPAGPGPTAEPLNEVGILIDTVAKETNGNTYVQPTQQAALNGGSSPLFLTPYPPAVTNSLQQFELQVGFQHGGNTYLTLLGAPTITSSAPVVAAVSPASGTIAGGTSVTITPPSGTTFTADCVVDFGIAPAASQTVASDGSSITAVSPAGYGTVDIRVTNMFGTSPAVPVYPNLTGDDYSDQYTFSA</sequence>
<keyword evidence="3" id="KW-1185">Reference proteome</keyword>
<name>A0ABU1K0S7_9PROT</name>
<organism evidence="2 3">
    <name type="scientific">Inquilinus ginsengisoli</name>
    <dbReference type="NCBI Taxonomy" id="363840"/>
    <lineage>
        <taxon>Bacteria</taxon>
        <taxon>Pseudomonadati</taxon>
        <taxon>Pseudomonadota</taxon>
        <taxon>Alphaproteobacteria</taxon>
        <taxon>Rhodospirillales</taxon>
        <taxon>Rhodospirillaceae</taxon>
        <taxon>Inquilinus</taxon>
    </lineage>
</organism>
<dbReference type="PANTHER" id="PTHR45856">
    <property type="entry name" value="ALPHA/BETA-HYDROLASES SUPERFAMILY PROTEIN"/>
    <property type="match status" value="1"/>
</dbReference>
<dbReference type="SUPFAM" id="SSF53474">
    <property type="entry name" value="alpha/beta-Hydrolases"/>
    <property type="match status" value="1"/>
</dbReference>
<dbReference type="InterPro" id="IPR014756">
    <property type="entry name" value="Ig_E-set"/>
</dbReference>
<protein>
    <recommendedName>
        <fullName evidence="1">Fungal lipase-type domain-containing protein</fullName>
    </recommendedName>
</protein>
<reference evidence="2 3" key="1">
    <citation type="submission" date="2023-07" db="EMBL/GenBank/DDBJ databases">
        <title>Sorghum-associated microbial communities from plants grown in Nebraska, USA.</title>
        <authorList>
            <person name="Schachtman D."/>
        </authorList>
    </citation>
    <scope>NUCLEOTIDE SEQUENCE [LARGE SCALE GENOMIC DNA]</scope>
    <source>
        <strain evidence="2 3">584</strain>
    </source>
</reference>
<dbReference type="InterPro" id="IPR029058">
    <property type="entry name" value="AB_hydrolase_fold"/>
</dbReference>
<accession>A0ABU1K0S7</accession>
<gene>
    <name evidence="2" type="ORF">E9232_007021</name>
</gene>
<dbReference type="Pfam" id="PF01764">
    <property type="entry name" value="Lipase_3"/>
    <property type="match status" value="1"/>
</dbReference>